<organism evidence="2 3">
    <name type="scientific">Bionectria ochroleuca</name>
    <name type="common">Gliocladium roseum</name>
    <dbReference type="NCBI Taxonomy" id="29856"/>
    <lineage>
        <taxon>Eukaryota</taxon>
        <taxon>Fungi</taxon>
        <taxon>Dikarya</taxon>
        <taxon>Ascomycota</taxon>
        <taxon>Pezizomycotina</taxon>
        <taxon>Sordariomycetes</taxon>
        <taxon>Hypocreomycetidae</taxon>
        <taxon>Hypocreales</taxon>
        <taxon>Bionectriaceae</taxon>
        <taxon>Clonostachys</taxon>
    </lineage>
</organism>
<feature type="chain" id="PRO_5034047818" evidence="1">
    <location>
        <begin position="25"/>
        <end position="366"/>
    </location>
</feature>
<keyword evidence="1" id="KW-0732">Signal</keyword>
<dbReference type="EMBL" id="JADCTT010000002">
    <property type="protein sequence ID" value="KAF9757065.1"/>
    <property type="molecule type" value="Genomic_DNA"/>
</dbReference>
<evidence type="ECO:0000313" key="3">
    <source>
        <dbReference type="Proteomes" id="UP000616885"/>
    </source>
</evidence>
<accession>A0A8H7TUN3</accession>
<feature type="signal peptide" evidence="1">
    <location>
        <begin position="1"/>
        <end position="24"/>
    </location>
</feature>
<reference evidence="2" key="1">
    <citation type="submission" date="2020-10" db="EMBL/GenBank/DDBJ databases">
        <title>High-Quality Genome Resource of Clonostachys rosea strain S41 by Oxford Nanopore Long-Read Sequencing.</title>
        <authorList>
            <person name="Wang H."/>
        </authorList>
    </citation>
    <scope>NUCLEOTIDE SEQUENCE</scope>
    <source>
        <strain evidence="2">S41</strain>
    </source>
</reference>
<comment type="caution">
    <text evidence="2">The sequence shown here is derived from an EMBL/GenBank/DDBJ whole genome shotgun (WGS) entry which is preliminary data.</text>
</comment>
<proteinExistence type="predicted"/>
<gene>
    <name evidence="2" type="ORF">IM811_008009</name>
</gene>
<sequence>MSLLLMIPAEIRLAILGWTICSLGTPPSHPAEEQSIRQNLRHTVGFTYPKIKHLRPPNHTLPLLLVDRQIYGEVKSLLCRLSADYYVDIMVVDIMAVKELGLWPTWSIPALPQTQYIDSINATLRIFDLVPPKPLDGAPRPQSLSEIQFSHEATSKERCSRHESTHADIDWRKSARLGLLYWLLVDIFYKGPGLLATVRRPLPLPQYIVKKLVIDIRAPVEAPSSESMVFDDGHYKAARNLPENDPGHDDATITPEESLARCLCEFFNRLLAFGPNSNKMGQFIYEQVVDSIVLTLNGKDFKAFELESRLREEETKWRAEPPNLNYNASGKRLSEKWILWAYKRRQRMREGLKIDFNQRPYSGFRL</sequence>
<dbReference type="AlphaFoldDB" id="A0A8H7TUN3"/>
<name>A0A8H7TUN3_BIOOC</name>
<evidence type="ECO:0000256" key="1">
    <source>
        <dbReference type="SAM" id="SignalP"/>
    </source>
</evidence>
<evidence type="ECO:0000313" key="2">
    <source>
        <dbReference type="EMBL" id="KAF9757065.1"/>
    </source>
</evidence>
<dbReference type="Proteomes" id="UP000616885">
    <property type="component" value="Unassembled WGS sequence"/>
</dbReference>
<protein>
    <submittedName>
        <fullName evidence="2">Uncharacterized protein</fullName>
    </submittedName>
</protein>